<feature type="transmembrane region" description="Helical" evidence="6">
    <location>
        <begin position="90"/>
        <end position="114"/>
    </location>
</feature>
<organism evidence="8 9">
    <name type="scientific">Dyella dinghuensis</name>
    <dbReference type="NCBI Taxonomy" id="1920169"/>
    <lineage>
        <taxon>Bacteria</taxon>
        <taxon>Pseudomonadati</taxon>
        <taxon>Pseudomonadota</taxon>
        <taxon>Gammaproteobacteria</taxon>
        <taxon>Lysobacterales</taxon>
        <taxon>Rhodanobacteraceae</taxon>
        <taxon>Dyella</taxon>
    </lineage>
</organism>
<dbReference type="Proteomes" id="UP000267077">
    <property type="component" value="Unassembled WGS sequence"/>
</dbReference>
<comment type="subcellular location">
    <subcellularLocation>
        <location evidence="1">Cell membrane</location>
        <topology evidence="1">Multi-pass membrane protein</topology>
    </subcellularLocation>
</comment>
<accession>A0A3S0PH72</accession>
<evidence type="ECO:0000256" key="3">
    <source>
        <dbReference type="ARBA" id="ARBA00022692"/>
    </source>
</evidence>
<dbReference type="Pfam" id="PF05231">
    <property type="entry name" value="MASE1"/>
    <property type="match status" value="1"/>
</dbReference>
<feature type="domain" description="MASE1" evidence="7">
    <location>
        <begin position="40"/>
        <end position="307"/>
    </location>
</feature>
<evidence type="ECO:0000256" key="1">
    <source>
        <dbReference type="ARBA" id="ARBA00004651"/>
    </source>
</evidence>
<gene>
    <name evidence="8" type="ORF">EKH79_01635</name>
</gene>
<dbReference type="AlphaFoldDB" id="A0A3S0PH72"/>
<feature type="transmembrane region" description="Helical" evidence="6">
    <location>
        <begin position="26"/>
        <end position="44"/>
    </location>
</feature>
<keyword evidence="3 6" id="KW-0812">Transmembrane</keyword>
<feature type="transmembrane region" description="Helical" evidence="6">
    <location>
        <begin position="51"/>
        <end position="70"/>
    </location>
</feature>
<keyword evidence="4 6" id="KW-1133">Transmembrane helix</keyword>
<proteinExistence type="predicted"/>
<dbReference type="GO" id="GO:0005886">
    <property type="term" value="C:plasma membrane"/>
    <property type="evidence" value="ECO:0007669"/>
    <property type="project" value="UniProtKB-SubCell"/>
</dbReference>
<reference evidence="8 9" key="1">
    <citation type="submission" date="2018-12" db="EMBL/GenBank/DDBJ databases">
        <title>Dyella dinghuensis sp. nov. DHOA06 and Dyella choica sp. nov. 4M-K27, isolated from forest soil.</title>
        <authorList>
            <person name="Qiu L.-H."/>
            <person name="Gao Z.-H."/>
        </authorList>
    </citation>
    <scope>NUCLEOTIDE SEQUENCE [LARGE SCALE GENOMIC DNA]</scope>
    <source>
        <strain evidence="8 9">DHOA06</strain>
    </source>
</reference>
<evidence type="ECO:0000259" key="7">
    <source>
        <dbReference type="Pfam" id="PF05231"/>
    </source>
</evidence>
<keyword evidence="5 6" id="KW-0472">Membrane</keyword>
<dbReference type="EMBL" id="RYZR01000002">
    <property type="protein sequence ID" value="RUL66554.1"/>
    <property type="molecule type" value="Genomic_DNA"/>
</dbReference>
<evidence type="ECO:0000256" key="5">
    <source>
        <dbReference type="ARBA" id="ARBA00023136"/>
    </source>
</evidence>
<sequence>MNFIDTQWAFCGGTRMGHRPGWTKNWLVQDIAVGLIYLALYLLLRPLSHSIWIVTAGLRLSALLLVPYRQWPALVLADTAGLLYFDLPCLGQFGPLFVTIDSISPFLLAAPAVWWFRSKQGLFPSHRMVKVKPLLWCLVTATLIWTAGSMVTVQTLPLPYSQMGSTPTYVLYTALGKLVGILTFVPLALCFKLRDTSVPLKDQIKRLFTSRLAVDALVVVLPTLLALFLLSRHGQQESKDVIRIFMFVPVGWLTLRHGWRAASFGTAVVMSALFINMSHVPNPALVQTQAFICFATVSLLVLGARTSSENLFQERERLEAKEALRLAQQGLYLCEVRMRQTAYNLEQIAGTLQVTHNGILKRFRHMISLTESQNFFRQASATNAQIYQLADSLHPLSWREKGLPSALRESIGRTLDEQGFVYHCSLEGRGLSKLSPGVHSAIYRFACEAAVYVCENFACSHVSLTLRGGLSHGQRWVVIRLEGKQMPSHINDPVFKNRNTSQLATKLGTQGLGLDSMRSYAHLFDGSMHVKVAADSLRITALLHDINKIKAEQRSDSVPLAMYLR</sequence>
<keyword evidence="9" id="KW-1185">Reference proteome</keyword>
<feature type="transmembrane region" description="Helical" evidence="6">
    <location>
        <begin position="134"/>
        <end position="157"/>
    </location>
</feature>
<dbReference type="InterPro" id="IPR007895">
    <property type="entry name" value="MASE1"/>
</dbReference>
<evidence type="ECO:0000256" key="2">
    <source>
        <dbReference type="ARBA" id="ARBA00022475"/>
    </source>
</evidence>
<evidence type="ECO:0000256" key="4">
    <source>
        <dbReference type="ARBA" id="ARBA00022989"/>
    </source>
</evidence>
<evidence type="ECO:0000313" key="9">
    <source>
        <dbReference type="Proteomes" id="UP000267077"/>
    </source>
</evidence>
<comment type="caution">
    <text evidence="8">The sequence shown here is derived from an EMBL/GenBank/DDBJ whole genome shotgun (WGS) entry which is preliminary data.</text>
</comment>
<feature type="transmembrane region" description="Helical" evidence="6">
    <location>
        <begin position="212"/>
        <end position="230"/>
    </location>
</feature>
<keyword evidence="2" id="KW-1003">Cell membrane</keyword>
<name>A0A3S0PH72_9GAMM</name>
<feature type="transmembrane region" description="Helical" evidence="6">
    <location>
        <begin position="169"/>
        <end position="191"/>
    </location>
</feature>
<evidence type="ECO:0000313" key="8">
    <source>
        <dbReference type="EMBL" id="RUL66554.1"/>
    </source>
</evidence>
<protein>
    <recommendedName>
        <fullName evidence="7">MASE1 domain-containing protein</fullName>
    </recommendedName>
</protein>
<evidence type="ECO:0000256" key="6">
    <source>
        <dbReference type="SAM" id="Phobius"/>
    </source>
</evidence>